<evidence type="ECO:0000259" key="2">
    <source>
        <dbReference type="Pfam" id="PF05089"/>
    </source>
</evidence>
<reference evidence="7" key="1">
    <citation type="submission" date="2016-11" db="EMBL/GenBank/DDBJ databases">
        <authorList>
            <person name="Varghese N."/>
            <person name="Submissions S."/>
        </authorList>
    </citation>
    <scope>NUCLEOTIDE SEQUENCE [LARGE SCALE GENOMIC DNA]</scope>
    <source>
        <strain evidence="7">DSM 19859</strain>
    </source>
</reference>
<name>A0A1M5YD14_9FLAO</name>
<dbReference type="SUPFAM" id="SSF51445">
    <property type="entry name" value="(Trans)glycosidases"/>
    <property type="match status" value="1"/>
</dbReference>
<dbReference type="InterPro" id="IPR007781">
    <property type="entry name" value="NAGLU"/>
</dbReference>
<dbReference type="InterPro" id="IPR024733">
    <property type="entry name" value="NAGLU_tim-barrel"/>
</dbReference>
<dbReference type="Proteomes" id="UP000184240">
    <property type="component" value="Unassembled WGS sequence"/>
</dbReference>
<evidence type="ECO:0000256" key="1">
    <source>
        <dbReference type="ARBA" id="ARBA00022801"/>
    </source>
</evidence>
<dbReference type="GO" id="GO:0016787">
    <property type="term" value="F:hydrolase activity"/>
    <property type="evidence" value="ECO:0007669"/>
    <property type="project" value="UniProtKB-KW"/>
</dbReference>
<dbReference type="PANTHER" id="PTHR12872:SF1">
    <property type="entry name" value="ALPHA-N-ACETYLGLUCOSAMINIDASE"/>
    <property type="match status" value="1"/>
</dbReference>
<reference evidence="5 8" key="3">
    <citation type="submission" date="2018-07" db="EMBL/GenBank/DDBJ databases">
        <title>Leeuwenhoekiella genomics.</title>
        <authorList>
            <person name="Tahon G."/>
            <person name="Willems A."/>
        </authorList>
    </citation>
    <scope>NUCLEOTIDE SEQUENCE [LARGE SCALE GENOMIC DNA]</scope>
    <source>
        <strain evidence="5 8">LMG 24856</strain>
    </source>
</reference>
<dbReference type="InterPro" id="IPR029018">
    <property type="entry name" value="Hex-like_dom2"/>
</dbReference>
<keyword evidence="1" id="KW-0378">Hydrolase</keyword>
<feature type="domain" description="Alpha-N-acetylglucosaminidase N-terminal" evidence="3">
    <location>
        <begin position="43"/>
        <end position="119"/>
    </location>
</feature>
<feature type="domain" description="Alpha-N-acetylglucosaminidase C-terminal" evidence="4">
    <location>
        <begin position="474"/>
        <end position="733"/>
    </location>
</feature>
<organism evidence="6 7">
    <name type="scientific">Leeuwenhoekiella palythoae</name>
    <dbReference type="NCBI Taxonomy" id="573501"/>
    <lineage>
        <taxon>Bacteria</taxon>
        <taxon>Pseudomonadati</taxon>
        <taxon>Bacteroidota</taxon>
        <taxon>Flavobacteriia</taxon>
        <taxon>Flavobacteriales</taxon>
        <taxon>Flavobacteriaceae</taxon>
        <taxon>Leeuwenhoekiella</taxon>
    </lineage>
</organism>
<dbReference type="InterPro" id="IPR024732">
    <property type="entry name" value="NAGLU_C"/>
</dbReference>
<evidence type="ECO:0000313" key="8">
    <source>
        <dbReference type="Proteomes" id="UP000290037"/>
    </source>
</evidence>
<evidence type="ECO:0000313" key="5">
    <source>
        <dbReference type="EMBL" id="RXG26798.1"/>
    </source>
</evidence>
<dbReference type="RefSeq" id="WP_072982829.1">
    <property type="nucleotide sequence ID" value="NZ_FQXT01000003.1"/>
</dbReference>
<sequence>MILKPKYKSVLKLACCLFLIAGLNSCKKEKEPEIQTQEGTPYTSLLKRVVPEYADQFSIDSLPGAGDQTFEIAAQDGKISLRGNNGVAIASALYYYIKEYAHGQITWNGTNLNFPDTLPLPEQSVRKESPYEYRYYLNYCTFNYSMSWWDWERWEKEIDWMALHGINMPLAITGEEYIWDEVYKSYGFTDEDLNDFFSGPSYFSWFWMGNLDGWGGPLPQSWKESHRDLQKKILQRSRELGMKPVLPAFTGHVPASFKKFFPDANLKKTNWGNDFGDTYILDAGDPLFAEIGKRFLEKQEEVFGTDHLYTADTFNENEPPSDDPQYLGELSEKIFEGMKAADPEATWVMQGWLFYSHKDFWKTPQIKGLLSTVPDDRMIILDLATEIEPVWKQTEAFYGKQWIWNMLHNFGGNISMFGRIETVAQEPAKALSDSTSGNLKGIGLTMEAIEQNPVLYELMTDNTWRDTPIELKPWLKHYTRNRYGAVNDSITKAWDILVETAYNGTTIRDGAESIIAARPTFEGYRRWARTKMNYDPLDLLPAWDLFVGASDTFKNADGFEYDLVDLTRQVLANYGLPVQQQMAIAYRNNDQEAFKKHSEELLTLISDLDQLLATRKDFLLGPWIADARSWGTTPEEKALYERNARDLITLWGGPDNPLHEYSCRQWSGVLNDFYKPRWQQFITDVQADWGNFDQEAFDEKIKQWEWEWVNKEESYPTEPSGDAYQIAKALYTKYRSKITPITKIMPPIDYNY</sequence>
<dbReference type="Gene3D" id="1.20.120.670">
    <property type="entry name" value="N-acetyl-b-d-glucoasminidase"/>
    <property type="match status" value="1"/>
</dbReference>
<keyword evidence="8" id="KW-1185">Reference proteome</keyword>
<protein>
    <submittedName>
        <fullName evidence="6">Alpha-N-acetylglucosaminidase</fullName>
    </submittedName>
</protein>
<dbReference type="InterPro" id="IPR024240">
    <property type="entry name" value="NAGLU_N"/>
</dbReference>
<proteinExistence type="predicted"/>
<reference evidence="6" key="2">
    <citation type="submission" date="2016-11" db="EMBL/GenBank/DDBJ databases">
        <authorList>
            <person name="Jaros S."/>
            <person name="Januszkiewicz K."/>
            <person name="Wedrychowicz H."/>
        </authorList>
    </citation>
    <scope>NUCLEOTIDE SEQUENCE [LARGE SCALE GENOMIC DNA]</scope>
    <source>
        <strain evidence="6">DSM 19859</strain>
    </source>
</reference>
<dbReference type="GO" id="GO:0005975">
    <property type="term" value="P:carbohydrate metabolic process"/>
    <property type="evidence" value="ECO:0007669"/>
    <property type="project" value="UniProtKB-ARBA"/>
</dbReference>
<dbReference type="OrthoDB" id="179563at2"/>
<evidence type="ECO:0000259" key="3">
    <source>
        <dbReference type="Pfam" id="PF12971"/>
    </source>
</evidence>
<dbReference type="EMBL" id="QOVN01000012">
    <property type="protein sequence ID" value="RXG26798.1"/>
    <property type="molecule type" value="Genomic_DNA"/>
</dbReference>
<dbReference type="Gene3D" id="3.20.20.80">
    <property type="entry name" value="Glycosidases"/>
    <property type="match status" value="1"/>
</dbReference>
<accession>A0A1M5YD14</accession>
<dbReference type="STRING" id="573501.SAMN04487999_2123"/>
<evidence type="ECO:0000259" key="4">
    <source>
        <dbReference type="Pfam" id="PF12972"/>
    </source>
</evidence>
<evidence type="ECO:0000313" key="7">
    <source>
        <dbReference type="Proteomes" id="UP000184240"/>
    </source>
</evidence>
<dbReference type="EMBL" id="FQXT01000003">
    <property type="protein sequence ID" value="SHI09862.1"/>
    <property type="molecule type" value="Genomic_DNA"/>
</dbReference>
<dbReference type="AlphaFoldDB" id="A0A1M5YD14"/>
<evidence type="ECO:0000313" key="6">
    <source>
        <dbReference type="EMBL" id="SHI09862.1"/>
    </source>
</evidence>
<dbReference type="Pfam" id="PF12972">
    <property type="entry name" value="NAGLU_C"/>
    <property type="match status" value="1"/>
</dbReference>
<dbReference type="Gene3D" id="3.30.379.10">
    <property type="entry name" value="Chitobiase/beta-hexosaminidase domain 2-like"/>
    <property type="match status" value="1"/>
</dbReference>
<feature type="domain" description="Alpha-N-acetylglucosaminidase tim-barrel" evidence="2">
    <location>
        <begin position="134"/>
        <end position="465"/>
    </location>
</feature>
<dbReference type="Proteomes" id="UP000290037">
    <property type="component" value="Unassembled WGS sequence"/>
</dbReference>
<dbReference type="PANTHER" id="PTHR12872">
    <property type="entry name" value="ALPHA-N-ACETYLGLUCOSAMINIDASE"/>
    <property type="match status" value="1"/>
</dbReference>
<dbReference type="InterPro" id="IPR017853">
    <property type="entry name" value="GH"/>
</dbReference>
<gene>
    <name evidence="5" type="ORF">DSM01_3348</name>
    <name evidence="6" type="ORF">SAMN04487999_2123</name>
</gene>
<dbReference type="Pfam" id="PF05089">
    <property type="entry name" value="NAGLU"/>
    <property type="match status" value="1"/>
</dbReference>
<dbReference type="Pfam" id="PF12971">
    <property type="entry name" value="NAGLU_N"/>
    <property type="match status" value="1"/>
</dbReference>